<dbReference type="SUPFAM" id="SSF48403">
    <property type="entry name" value="Ankyrin repeat"/>
    <property type="match status" value="1"/>
</dbReference>
<dbReference type="PANTHER" id="PTHR24198">
    <property type="entry name" value="ANKYRIN REPEAT AND PROTEIN KINASE DOMAIN-CONTAINING PROTEIN"/>
    <property type="match status" value="1"/>
</dbReference>
<feature type="region of interest" description="Disordered" evidence="3">
    <location>
        <begin position="236"/>
        <end position="261"/>
    </location>
</feature>
<gene>
    <name evidence="4" type="ORF">J2N86_05950</name>
</gene>
<dbReference type="InterPro" id="IPR002110">
    <property type="entry name" value="Ankyrin_rpt"/>
</dbReference>
<keyword evidence="1" id="KW-0677">Repeat</keyword>
<dbReference type="Proteomes" id="UP001057474">
    <property type="component" value="Chromosome"/>
</dbReference>
<dbReference type="SMART" id="SM00248">
    <property type="entry name" value="ANK"/>
    <property type="match status" value="5"/>
</dbReference>
<name>A0ABY4YCH7_9GAMM</name>
<keyword evidence="5" id="KW-1185">Reference proteome</keyword>
<dbReference type="RefSeq" id="WP_252581722.1">
    <property type="nucleotide sequence ID" value="NZ_CP071527.1"/>
</dbReference>
<accession>A0ABY4YCH7</accession>
<reference evidence="4" key="1">
    <citation type="submission" date="2021-03" db="EMBL/GenBank/DDBJ databases">
        <title>Legionella lytica PCM 2298.</title>
        <authorList>
            <person name="Koper P."/>
        </authorList>
    </citation>
    <scope>NUCLEOTIDE SEQUENCE</scope>
    <source>
        <strain evidence="4">PCM 2298</strain>
    </source>
</reference>
<feature type="compositionally biased region" description="Basic and acidic residues" evidence="3">
    <location>
        <begin position="251"/>
        <end position="261"/>
    </location>
</feature>
<dbReference type="PANTHER" id="PTHR24198:SF165">
    <property type="entry name" value="ANKYRIN REPEAT-CONTAINING PROTEIN-RELATED"/>
    <property type="match status" value="1"/>
</dbReference>
<evidence type="ECO:0000256" key="3">
    <source>
        <dbReference type="SAM" id="MobiDB-lite"/>
    </source>
</evidence>
<dbReference type="Gene3D" id="1.25.40.20">
    <property type="entry name" value="Ankyrin repeat-containing domain"/>
    <property type="match status" value="1"/>
</dbReference>
<evidence type="ECO:0000313" key="4">
    <source>
        <dbReference type="EMBL" id="USQ14842.1"/>
    </source>
</evidence>
<dbReference type="EMBL" id="CP071527">
    <property type="protein sequence ID" value="USQ14842.1"/>
    <property type="molecule type" value="Genomic_DNA"/>
</dbReference>
<dbReference type="Pfam" id="PF12796">
    <property type="entry name" value="Ank_2"/>
    <property type="match status" value="1"/>
</dbReference>
<sequence>MKEISNRLYLLIREQLQIFKKEFQVQEKNSLGNGPYYILICPVPAKNNITTELGELIPIDTHISIYKEDKRELVHSAFHLTVNLTNKSGVKYCAHLFYDLCGDYLFYSFKDAGNNSYELESKEELLGFGKKNIQSFLAILSELRQNYYKQYSTLVNKANNFSKSLDNNEAQGLSKKTLLRYKHSLSELIAFIESGTGFNQKHLEGIKIHQSLLQDTEQKLELLQSASRSTEPVIVETTASEEPSLPAGNKSVEKESHSTKMDELNKKINALSRKKNRTPSLLLQEHELYLKKLALLKKKDSNSLKKSPKKTNNYSTDDEFIIVLNKELQLKEEIHSWILNILRDDSRYSTEQNSLLLLIQESSLNTNILLQATVEYNRLPMFEYLVAQRKDLDVNARMSMSMLEIAYKKRHIDMFKLLLQHKASPDVICSNKKSLLYCACEEGRFQEMELLLEAGADPLIKTADGLNSFGALLLHLQPNLEQVQLFLKYAPSVLHQIQGKKNHECTPLVFACQRRWNKGVLFLLEQGANSNIKRDGGFTALGMCVVKNDLDLFKIILKHSKVALKESLENALDIAVFLKQRKNQDPSLFIQEIICYNNSRKLETHIPEFKDASNRLEKAISLHKKASVNPQNFFQAGKKYNKELGDEPTLSPSK</sequence>
<evidence type="ECO:0000256" key="2">
    <source>
        <dbReference type="ARBA" id="ARBA00023043"/>
    </source>
</evidence>
<dbReference type="InterPro" id="IPR036770">
    <property type="entry name" value="Ankyrin_rpt-contain_sf"/>
</dbReference>
<proteinExistence type="predicted"/>
<protein>
    <submittedName>
        <fullName evidence="4">Ankyrin repeat domain-containing protein</fullName>
    </submittedName>
</protein>
<evidence type="ECO:0000313" key="5">
    <source>
        <dbReference type="Proteomes" id="UP001057474"/>
    </source>
</evidence>
<organism evidence="4 5">
    <name type="scientific">Legionella lytica</name>
    <dbReference type="NCBI Taxonomy" id="96232"/>
    <lineage>
        <taxon>Bacteria</taxon>
        <taxon>Pseudomonadati</taxon>
        <taxon>Pseudomonadota</taxon>
        <taxon>Gammaproteobacteria</taxon>
        <taxon>Legionellales</taxon>
        <taxon>Legionellaceae</taxon>
        <taxon>Legionella</taxon>
    </lineage>
</organism>
<keyword evidence="2" id="KW-0040">ANK repeat</keyword>
<evidence type="ECO:0000256" key="1">
    <source>
        <dbReference type="ARBA" id="ARBA00022737"/>
    </source>
</evidence>